<dbReference type="GO" id="GO:0015408">
    <property type="term" value="F:ABC-type ferric iron transporter activity"/>
    <property type="evidence" value="ECO:0007669"/>
    <property type="project" value="InterPro"/>
</dbReference>
<organism evidence="7 8">
    <name type="scientific">Secundilactobacillus malefermentans</name>
    <dbReference type="NCBI Taxonomy" id="176292"/>
    <lineage>
        <taxon>Bacteria</taxon>
        <taxon>Bacillati</taxon>
        <taxon>Bacillota</taxon>
        <taxon>Bacilli</taxon>
        <taxon>Lactobacillales</taxon>
        <taxon>Lactobacillaceae</taxon>
        <taxon>Secundilactobacillus</taxon>
    </lineage>
</organism>
<evidence type="ECO:0000256" key="3">
    <source>
        <dbReference type="ARBA" id="ARBA00022741"/>
    </source>
</evidence>
<dbReference type="AlphaFoldDB" id="A0A4R5NG94"/>
<dbReference type="CDD" id="cd03259">
    <property type="entry name" value="ABC_Carb_Solutes_like"/>
    <property type="match status" value="1"/>
</dbReference>
<protein>
    <recommendedName>
        <fullName evidence="6">ABC transporter domain-containing protein</fullName>
    </recommendedName>
</protein>
<dbReference type="InterPro" id="IPR017871">
    <property type="entry name" value="ABC_transporter-like_CS"/>
</dbReference>
<keyword evidence="1" id="KW-0813">Transport</keyword>
<dbReference type="EMBL" id="PUFO01000088">
    <property type="protein sequence ID" value="TDG73231.1"/>
    <property type="molecule type" value="Genomic_DNA"/>
</dbReference>
<dbReference type="PROSITE" id="PS00211">
    <property type="entry name" value="ABC_TRANSPORTER_1"/>
    <property type="match status" value="1"/>
</dbReference>
<feature type="domain" description="ABC transporter" evidence="6">
    <location>
        <begin position="3"/>
        <end position="234"/>
    </location>
</feature>
<evidence type="ECO:0000259" key="6">
    <source>
        <dbReference type="PROSITE" id="PS50893"/>
    </source>
</evidence>
<dbReference type="RefSeq" id="WP_010620274.1">
    <property type="nucleotide sequence ID" value="NZ_PUFO01000088.1"/>
</dbReference>
<evidence type="ECO:0000256" key="2">
    <source>
        <dbReference type="ARBA" id="ARBA00022475"/>
    </source>
</evidence>
<dbReference type="InterPro" id="IPR027417">
    <property type="entry name" value="P-loop_NTPase"/>
</dbReference>
<keyword evidence="8" id="KW-1185">Reference proteome</keyword>
<dbReference type="GO" id="GO:0016887">
    <property type="term" value="F:ATP hydrolysis activity"/>
    <property type="evidence" value="ECO:0007669"/>
    <property type="project" value="InterPro"/>
</dbReference>
<dbReference type="SUPFAM" id="SSF52540">
    <property type="entry name" value="P-loop containing nucleoside triphosphate hydrolases"/>
    <property type="match status" value="1"/>
</dbReference>
<evidence type="ECO:0000313" key="8">
    <source>
        <dbReference type="Proteomes" id="UP000294854"/>
    </source>
</evidence>
<gene>
    <name evidence="7" type="ORF">C5L31_001993</name>
</gene>
<dbReference type="PANTHER" id="PTHR43875">
    <property type="entry name" value="MALTODEXTRIN IMPORT ATP-BINDING PROTEIN MSMX"/>
    <property type="match status" value="1"/>
</dbReference>
<dbReference type="STRING" id="1122149.FD44_GL000829"/>
<comment type="caution">
    <text evidence="7">The sequence shown here is derived from an EMBL/GenBank/DDBJ whole genome shotgun (WGS) entry which is preliminary data.</text>
</comment>
<evidence type="ECO:0000256" key="4">
    <source>
        <dbReference type="ARBA" id="ARBA00022840"/>
    </source>
</evidence>
<dbReference type="GO" id="GO:0005524">
    <property type="term" value="F:ATP binding"/>
    <property type="evidence" value="ECO:0007669"/>
    <property type="project" value="UniProtKB-KW"/>
</dbReference>
<dbReference type="InterPro" id="IPR015853">
    <property type="entry name" value="ABC_transpr_FbpC"/>
</dbReference>
<keyword evidence="3" id="KW-0547">Nucleotide-binding</keyword>
<dbReference type="GO" id="GO:0055052">
    <property type="term" value="C:ATP-binding cassette (ABC) transporter complex, substrate-binding subunit-containing"/>
    <property type="evidence" value="ECO:0007669"/>
    <property type="project" value="TreeGrafter"/>
</dbReference>
<dbReference type="Gene3D" id="3.40.50.300">
    <property type="entry name" value="P-loop containing nucleotide triphosphate hydrolases"/>
    <property type="match status" value="1"/>
</dbReference>
<dbReference type="Pfam" id="PF00005">
    <property type="entry name" value="ABC_tran"/>
    <property type="match status" value="1"/>
</dbReference>
<dbReference type="PANTHER" id="PTHR43875:SF1">
    <property type="entry name" value="OSMOPROTECTIVE COMPOUNDS UPTAKE ATP-BINDING PROTEIN GGTA"/>
    <property type="match status" value="1"/>
</dbReference>
<sequence length="351" mass="38961">MQVTLKGIQLAYDRHNKIFDQLSFHVQDGELLALLGPSGSGKSTILNLIAGLLTPNAGQILFDETDVTKLDARNRNIGMVFQDYALYPQLNVMDNIAFPLKMAHVKKATRREQAQKLAKLVHIESLLTKFPNELSGGQQQRVAIARALAKKPKILLLDEPLSNLDAGLRVELRDEIRHIQQVTGVTTIFVTHDQNDALRIADKIIVLANGVIQQVSTGADLYRHPRNLFVAQFIGSPKINTIPVANLIPYISKEIPASILTQAVTAAFRSESITNDPVANALMTNLPVTMTHQVQIGRDSQTQLQFENNRLISTAISDNYTQKIQTINVAPRGFFLFNDDDVCIWEGDAHD</sequence>
<dbReference type="InterPro" id="IPR003593">
    <property type="entry name" value="AAA+_ATPase"/>
</dbReference>
<dbReference type="OrthoDB" id="9790614at2"/>
<dbReference type="PROSITE" id="PS50893">
    <property type="entry name" value="ABC_TRANSPORTER_2"/>
    <property type="match status" value="1"/>
</dbReference>
<dbReference type="FunFam" id="3.40.50.300:FF:000042">
    <property type="entry name" value="Maltose/maltodextrin ABC transporter, ATP-binding protein"/>
    <property type="match status" value="1"/>
</dbReference>
<dbReference type="Gene3D" id="2.40.50.100">
    <property type="match status" value="1"/>
</dbReference>
<accession>A0A4R5NG94</accession>
<evidence type="ECO:0000313" key="7">
    <source>
        <dbReference type="EMBL" id="TDG73231.1"/>
    </source>
</evidence>
<keyword evidence="4" id="KW-0067">ATP-binding</keyword>
<name>A0A4R5NG94_9LACO</name>
<keyword evidence="2" id="KW-1003">Cell membrane</keyword>
<reference evidence="7 8" key="1">
    <citation type="journal article" date="2019" name="Appl. Microbiol. Biotechnol.">
        <title>Uncovering carbohydrate metabolism through a genotype-phenotype association study of 56 lactic acid bacteria genomes.</title>
        <authorList>
            <person name="Buron-Moles G."/>
            <person name="Chailyan A."/>
            <person name="Dolejs I."/>
            <person name="Forster J."/>
            <person name="Miks M.H."/>
        </authorList>
    </citation>
    <scope>NUCLEOTIDE SEQUENCE [LARGE SCALE GENOMIC DNA]</scope>
    <source>
        <strain evidence="7 8">ATCC 49373</strain>
    </source>
</reference>
<evidence type="ECO:0000256" key="5">
    <source>
        <dbReference type="ARBA" id="ARBA00023136"/>
    </source>
</evidence>
<dbReference type="InterPro" id="IPR047641">
    <property type="entry name" value="ABC_transpr_MalK/UgpC-like"/>
</dbReference>
<proteinExistence type="predicted"/>
<dbReference type="Proteomes" id="UP000294854">
    <property type="component" value="Unassembled WGS sequence"/>
</dbReference>
<keyword evidence="5" id="KW-0472">Membrane</keyword>
<dbReference type="InterPro" id="IPR003439">
    <property type="entry name" value="ABC_transporter-like_ATP-bd"/>
</dbReference>
<dbReference type="SMART" id="SM00382">
    <property type="entry name" value="AAA"/>
    <property type="match status" value="1"/>
</dbReference>
<evidence type="ECO:0000256" key="1">
    <source>
        <dbReference type="ARBA" id="ARBA00022448"/>
    </source>
</evidence>